<feature type="signal peptide" evidence="2">
    <location>
        <begin position="1"/>
        <end position="28"/>
    </location>
</feature>
<feature type="domain" description="BD-FAE-like" evidence="3">
    <location>
        <begin position="55"/>
        <end position="193"/>
    </location>
</feature>
<keyword evidence="5" id="KW-1185">Reference proteome</keyword>
<name>A0ABY7VV72_9BACT</name>
<evidence type="ECO:0000313" key="5">
    <source>
        <dbReference type="Proteomes" id="UP001214250"/>
    </source>
</evidence>
<dbReference type="InterPro" id="IPR029058">
    <property type="entry name" value="AB_hydrolase_fold"/>
</dbReference>
<evidence type="ECO:0000313" key="4">
    <source>
        <dbReference type="EMBL" id="WDE97612.1"/>
    </source>
</evidence>
<accession>A0ABY7VV72</accession>
<dbReference type="PANTHER" id="PTHR48081">
    <property type="entry name" value="AB HYDROLASE SUPERFAMILY PROTEIN C4A8.06C"/>
    <property type="match status" value="1"/>
</dbReference>
<evidence type="ECO:0000256" key="1">
    <source>
        <dbReference type="ARBA" id="ARBA00022801"/>
    </source>
</evidence>
<dbReference type="InterPro" id="IPR050300">
    <property type="entry name" value="GDXG_lipolytic_enzyme"/>
</dbReference>
<reference evidence="4 5" key="1">
    <citation type="submission" date="2023-02" db="EMBL/GenBank/DDBJ databases">
        <title>Genome sequence of Lentisphaera profundi SAORIC-696.</title>
        <authorList>
            <person name="Kim e."/>
            <person name="Cho J.-C."/>
            <person name="Choi A."/>
            <person name="Kang I."/>
        </authorList>
    </citation>
    <scope>NUCLEOTIDE SEQUENCE [LARGE SCALE GENOMIC DNA]</scope>
    <source>
        <strain evidence="4 5">SAORIC-696</strain>
    </source>
</reference>
<dbReference type="EMBL" id="CP117812">
    <property type="protein sequence ID" value="WDE97612.1"/>
    <property type="molecule type" value="Genomic_DNA"/>
</dbReference>
<dbReference type="RefSeq" id="WP_274152107.1">
    <property type="nucleotide sequence ID" value="NZ_CP117812.1"/>
</dbReference>
<keyword evidence="2" id="KW-0732">Signal</keyword>
<dbReference type="GO" id="GO:0016787">
    <property type="term" value="F:hydrolase activity"/>
    <property type="evidence" value="ECO:0007669"/>
    <property type="project" value="UniProtKB-KW"/>
</dbReference>
<dbReference type="Pfam" id="PF20434">
    <property type="entry name" value="BD-FAE"/>
    <property type="match status" value="1"/>
</dbReference>
<proteinExistence type="predicted"/>
<feature type="chain" id="PRO_5045622966" evidence="2">
    <location>
        <begin position="29"/>
        <end position="291"/>
    </location>
</feature>
<gene>
    <name evidence="4" type="ORF">PQO03_17430</name>
</gene>
<organism evidence="4 5">
    <name type="scientific">Lentisphaera profundi</name>
    <dbReference type="NCBI Taxonomy" id="1658616"/>
    <lineage>
        <taxon>Bacteria</taxon>
        <taxon>Pseudomonadati</taxon>
        <taxon>Lentisphaerota</taxon>
        <taxon>Lentisphaeria</taxon>
        <taxon>Lentisphaerales</taxon>
        <taxon>Lentisphaeraceae</taxon>
        <taxon>Lentisphaera</taxon>
    </lineage>
</organism>
<evidence type="ECO:0000256" key="2">
    <source>
        <dbReference type="SAM" id="SignalP"/>
    </source>
</evidence>
<dbReference type="SUPFAM" id="SSF53474">
    <property type="entry name" value="alpha/beta-Hydrolases"/>
    <property type="match status" value="1"/>
</dbReference>
<dbReference type="InterPro" id="IPR049492">
    <property type="entry name" value="BD-FAE-like_dom"/>
</dbReference>
<evidence type="ECO:0000259" key="3">
    <source>
        <dbReference type="Pfam" id="PF20434"/>
    </source>
</evidence>
<dbReference type="Gene3D" id="3.40.50.1820">
    <property type="entry name" value="alpha/beta hydrolase"/>
    <property type="match status" value="1"/>
</dbReference>
<sequence>MNSLFKKISSSLFISCLIALTCASGLHAAERQELRLWPEFAPGETNDKNGPRLYLYQPEKKTSDSIMLIFPGGGYHGLAIDHEGWKIAEYFNKQGVTAAVLKYRVPRRKGMPKHMAAWQDAQRAVRIIRSNATKWNINPEKIAALGFSAGGHLTLMTSTTSQTPAYKAIDELDKLPCHVNFAVPVYPAYVLEDGSNGPNKGKGNDSTIVKDFKFDSKTPPMCLIHGDTDQYSAMGSVAIYHKLRTKQIPAELHIFAKVGHGFGANPTLRPNNKHIGDWLNRSYEALKVFGF</sequence>
<protein>
    <submittedName>
        <fullName evidence="4">Alpha/beta hydrolase</fullName>
    </submittedName>
</protein>
<keyword evidence="1 4" id="KW-0378">Hydrolase</keyword>
<dbReference type="Proteomes" id="UP001214250">
    <property type="component" value="Chromosome 2"/>
</dbReference>
<dbReference type="PANTHER" id="PTHR48081:SF6">
    <property type="entry name" value="PEPTIDASE S9 PROLYL OLIGOPEPTIDASE CATALYTIC DOMAIN-CONTAINING PROTEIN"/>
    <property type="match status" value="1"/>
</dbReference>